<name>A0A9P7Y252_9FUNG</name>
<evidence type="ECO:0000313" key="2">
    <source>
        <dbReference type="Proteomes" id="UP000707451"/>
    </source>
</evidence>
<dbReference type="OrthoDB" id="10513998at2759"/>
<dbReference type="AlphaFoldDB" id="A0A9P7Y252"/>
<evidence type="ECO:0000313" key="1">
    <source>
        <dbReference type="EMBL" id="KAG9071565.1"/>
    </source>
</evidence>
<sequence length="99" mass="10974">MMLSPSAGSGAINSILDAVTLANWIVCLRPFSALDEASRELEAFQSERLPWVKASFELSKVLKNMLARNLKAKIIRTVSKIGSQSLTQRNLIKMTQNQP</sequence>
<comment type="caution">
    <text evidence="1">The sequence shown here is derived from an EMBL/GenBank/DDBJ whole genome shotgun (WGS) entry which is preliminary data.</text>
</comment>
<gene>
    <name evidence="1" type="ORF">KI688_005777</name>
</gene>
<organism evidence="1 2">
    <name type="scientific">Linnemannia hyalina</name>
    <dbReference type="NCBI Taxonomy" id="64524"/>
    <lineage>
        <taxon>Eukaryota</taxon>
        <taxon>Fungi</taxon>
        <taxon>Fungi incertae sedis</taxon>
        <taxon>Mucoromycota</taxon>
        <taxon>Mortierellomycotina</taxon>
        <taxon>Mortierellomycetes</taxon>
        <taxon>Mortierellales</taxon>
        <taxon>Mortierellaceae</taxon>
        <taxon>Linnemannia</taxon>
    </lineage>
</organism>
<accession>A0A9P7Y252</accession>
<dbReference type="Proteomes" id="UP000707451">
    <property type="component" value="Unassembled WGS sequence"/>
</dbReference>
<reference evidence="1" key="1">
    <citation type="submission" date="2021-06" db="EMBL/GenBank/DDBJ databases">
        <title>Genome Sequence of Mortierella hyaline Strain SCG-10, a Cold-Adapted, Nitrate-Reducing Fungus Isolated from Soil in Minnesota, USA.</title>
        <authorList>
            <person name="Aldossari N."/>
        </authorList>
    </citation>
    <scope>NUCLEOTIDE SEQUENCE</scope>
    <source>
        <strain evidence="1">SCG-10</strain>
    </source>
</reference>
<proteinExistence type="predicted"/>
<dbReference type="EMBL" id="JAHRHY010000002">
    <property type="protein sequence ID" value="KAG9071565.1"/>
    <property type="molecule type" value="Genomic_DNA"/>
</dbReference>
<keyword evidence="2" id="KW-1185">Reference proteome</keyword>
<protein>
    <submittedName>
        <fullName evidence="1">Uncharacterized protein</fullName>
    </submittedName>
</protein>